<feature type="non-terminal residue" evidence="2">
    <location>
        <position position="64"/>
    </location>
</feature>
<dbReference type="Proteomes" id="UP000309174">
    <property type="component" value="Unassembled WGS sequence"/>
</dbReference>
<evidence type="ECO:0000313" key="3">
    <source>
        <dbReference type="Proteomes" id="UP000309174"/>
    </source>
</evidence>
<accession>A0A5C4IZ57</accession>
<evidence type="ECO:0000313" key="2">
    <source>
        <dbReference type="EMBL" id="TMQ89010.1"/>
    </source>
</evidence>
<reference evidence="2 3" key="1">
    <citation type="submission" date="2019-05" db="EMBL/GenBank/DDBJ databases">
        <title>Draft genome sequence of Actinomadura sp. 14C53.</title>
        <authorList>
            <person name="Saricaoglu S."/>
            <person name="Isik K."/>
        </authorList>
    </citation>
    <scope>NUCLEOTIDE SEQUENCE [LARGE SCALE GENOMIC DNA]</scope>
    <source>
        <strain evidence="2 3">14C53</strain>
    </source>
</reference>
<evidence type="ECO:0000259" key="1">
    <source>
        <dbReference type="Pfam" id="PF13340"/>
    </source>
</evidence>
<keyword evidence="3" id="KW-1185">Reference proteome</keyword>
<organism evidence="2 3">
    <name type="scientific">Actinomadura soli</name>
    <dbReference type="NCBI Taxonomy" id="2508997"/>
    <lineage>
        <taxon>Bacteria</taxon>
        <taxon>Bacillati</taxon>
        <taxon>Actinomycetota</taxon>
        <taxon>Actinomycetes</taxon>
        <taxon>Streptosporangiales</taxon>
        <taxon>Thermomonosporaceae</taxon>
        <taxon>Actinomadura</taxon>
    </lineage>
</organism>
<dbReference type="Pfam" id="PF13340">
    <property type="entry name" value="DUF4096"/>
    <property type="match status" value="1"/>
</dbReference>
<dbReference type="InterPro" id="IPR025161">
    <property type="entry name" value="IS402-like_dom"/>
</dbReference>
<proteinExistence type="predicted"/>
<protein>
    <submittedName>
        <fullName evidence="2">Transposase</fullName>
    </submittedName>
</protein>
<dbReference type="EMBL" id="VCKW01000414">
    <property type="protein sequence ID" value="TMQ89010.1"/>
    <property type="molecule type" value="Genomic_DNA"/>
</dbReference>
<sequence>MATLAVTRRFDLTDEQWALLEPLLPPRKRTGRPSKWTKRQLIDGIGWRVRTGAPWRDVPEYYGS</sequence>
<dbReference type="OrthoDB" id="3335835at2"/>
<dbReference type="PANTHER" id="PTHR46637">
    <property type="entry name" value="TIS1421-TRANSPOSASE PROTEIN A"/>
    <property type="match status" value="1"/>
</dbReference>
<name>A0A5C4IZ57_9ACTN</name>
<dbReference type="AlphaFoldDB" id="A0A5C4IZ57"/>
<dbReference type="PANTHER" id="PTHR46637:SF1">
    <property type="entry name" value="BLL5188 PROTEIN"/>
    <property type="match status" value="1"/>
</dbReference>
<comment type="caution">
    <text evidence="2">The sequence shown here is derived from an EMBL/GenBank/DDBJ whole genome shotgun (WGS) entry which is preliminary data.</text>
</comment>
<dbReference type="InterPro" id="IPR052909">
    <property type="entry name" value="Transposase_6_like"/>
</dbReference>
<feature type="domain" description="Insertion element IS402-like" evidence="1">
    <location>
        <begin position="12"/>
        <end position="64"/>
    </location>
</feature>
<gene>
    <name evidence="2" type="ORF">ETD83_39450</name>
</gene>